<protein>
    <submittedName>
        <fullName evidence="7">ABC-2 type transport system ATP-binding protein</fullName>
    </submittedName>
</protein>
<evidence type="ECO:0000313" key="7">
    <source>
        <dbReference type="EMBL" id="SDL05432.1"/>
    </source>
</evidence>
<evidence type="ECO:0000256" key="5">
    <source>
        <dbReference type="ARBA" id="ARBA00022840"/>
    </source>
</evidence>
<organism evidence="7 8">
    <name type="scientific">Nonomuraea jiangxiensis</name>
    <dbReference type="NCBI Taxonomy" id="633440"/>
    <lineage>
        <taxon>Bacteria</taxon>
        <taxon>Bacillati</taxon>
        <taxon>Actinomycetota</taxon>
        <taxon>Actinomycetes</taxon>
        <taxon>Streptosporangiales</taxon>
        <taxon>Streptosporangiaceae</taxon>
        <taxon>Nonomuraea</taxon>
    </lineage>
</organism>
<proteinExistence type="inferred from homology"/>
<accession>A0A1G9GXX4</accession>
<dbReference type="GO" id="GO:0005524">
    <property type="term" value="F:ATP binding"/>
    <property type="evidence" value="ECO:0007669"/>
    <property type="project" value="UniProtKB-KW"/>
</dbReference>
<comment type="similarity">
    <text evidence="2">Belongs to the ABC transporter superfamily.</text>
</comment>
<evidence type="ECO:0000256" key="1">
    <source>
        <dbReference type="ARBA" id="ARBA00004202"/>
    </source>
</evidence>
<dbReference type="GO" id="GO:0005886">
    <property type="term" value="C:plasma membrane"/>
    <property type="evidence" value="ECO:0007669"/>
    <property type="project" value="UniProtKB-SubCell"/>
</dbReference>
<gene>
    <name evidence="7" type="ORF">SAMN05421869_121176</name>
</gene>
<dbReference type="STRING" id="633440.SAMN05421869_121176"/>
<keyword evidence="4" id="KW-0547">Nucleotide-binding</keyword>
<dbReference type="InterPro" id="IPR050763">
    <property type="entry name" value="ABC_transporter_ATP-binding"/>
</dbReference>
<keyword evidence="6" id="KW-0046">Antibiotic resistance</keyword>
<dbReference type="PANTHER" id="PTHR42711">
    <property type="entry name" value="ABC TRANSPORTER ATP-BINDING PROTEIN"/>
    <property type="match status" value="1"/>
</dbReference>
<comment type="subcellular location">
    <subcellularLocation>
        <location evidence="1">Cell membrane</location>
        <topology evidence="1">Peripheral membrane protein</topology>
    </subcellularLocation>
</comment>
<dbReference type="RefSeq" id="WP_245765516.1">
    <property type="nucleotide sequence ID" value="NZ_FNDJ01000021.1"/>
</dbReference>
<dbReference type="Gene3D" id="3.40.50.300">
    <property type="entry name" value="P-loop containing nucleotide triphosphate hydrolases"/>
    <property type="match status" value="1"/>
</dbReference>
<evidence type="ECO:0000313" key="8">
    <source>
        <dbReference type="Proteomes" id="UP000199202"/>
    </source>
</evidence>
<evidence type="ECO:0000256" key="6">
    <source>
        <dbReference type="ARBA" id="ARBA00023251"/>
    </source>
</evidence>
<evidence type="ECO:0000256" key="4">
    <source>
        <dbReference type="ARBA" id="ARBA00022741"/>
    </source>
</evidence>
<sequence>MLILDEPTLGLDVRSRHHMWEHIRSLCVEGMTVLLATNYMDEADRLCDRLTIVDHGRQVAGGTPAELKAALGASSLDEVFLQHTGHALREEEIA</sequence>
<dbReference type="InterPro" id="IPR027417">
    <property type="entry name" value="P-loop_NTPase"/>
</dbReference>
<name>A0A1G9GXX4_9ACTN</name>
<dbReference type="SUPFAM" id="SSF52540">
    <property type="entry name" value="P-loop containing nucleoside triphosphate hydrolases"/>
    <property type="match status" value="1"/>
</dbReference>
<dbReference type="GO" id="GO:0046677">
    <property type="term" value="P:response to antibiotic"/>
    <property type="evidence" value="ECO:0007669"/>
    <property type="project" value="UniProtKB-KW"/>
</dbReference>
<evidence type="ECO:0000256" key="3">
    <source>
        <dbReference type="ARBA" id="ARBA00022448"/>
    </source>
</evidence>
<keyword evidence="8" id="KW-1185">Reference proteome</keyword>
<dbReference type="EMBL" id="FNDJ01000021">
    <property type="protein sequence ID" value="SDL05432.1"/>
    <property type="molecule type" value="Genomic_DNA"/>
</dbReference>
<evidence type="ECO:0000256" key="2">
    <source>
        <dbReference type="ARBA" id="ARBA00005417"/>
    </source>
</evidence>
<reference evidence="7 8" key="1">
    <citation type="submission" date="2016-10" db="EMBL/GenBank/DDBJ databases">
        <authorList>
            <person name="de Groot N.N."/>
        </authorList>
    </citation>
    <scope>NUCLEOTIDE SEQUENCE [LARGE SCALE GENOMIC DNA]</scope>
    <source>
        <strain evidence="7 8">CGMCC 4.6533</strain>
    </source>
</reference>
<dbReference type="PANTHER" id="PTHR42711:SF5">
    <property type="entry name" value="ABC TRANSPORTER ATP-BINDING PROTEIN NATA"/>
    <property type="match status" value="1"/>
</dbReference>
<dbReference type="Proteomes" id="UP000199202">
    <property type="component" value="Unassembled WGS sequence"/>
</dbReference>
<keyword evidence="5 7" id="KW-0067">ATP-binding</keyword>
<dbReference type="AlphaFoldDB" id="A0A1G9GXX4"/>
<keyword evidence="3" id="KW-0813">Transport</keyword>